<dbReference type="Pfam" id="PF05699">
    <property type="entry name" value="Dimer_Tnp_hAT"/>
    <property type="match status" value="1"/>
</dbReference>
<comment type="subcellular location">
    <subcellularLocation>
        <location evidence="1">Nucleus</location>
    </subcellularLocation>
</comment>
<protein>
    <submittedName>
        <fullName evidence="9">E3 SUMO-protein ligase ZBED1-like</fullName>
    </submittedName>
</protein>
<dbReference type="Proteomes" id="UP000504606">
    <property type="component" value="Unplaced"/>
</dbReference>
<evidence type="ECO:0000313" key="9">
    <source>
        <dbReference type="RefSeq" id="XP_026291768.2"/>
    </source>
</evidence>
<evidence type="ECO:0000313" key="8">
    <source>
        <dbReference type="Proteomes" id="UP000504606"/>
    </source>
</evidence>
<feature type="region of interest" description="Disordered" evidence="6">
    <location>
        <begin position="449"/>
        <end position="471"/>
    </location>
</feature>
<keyword evidence="8" id="KW-1185">Reference proteome</keyword>
<dbReference type="GO" id="GO:0005634">
    <property type="term" value="C:nucleus"/>
    <property type="evidence" value="ECO:0007669"/>
    <property type="project" value="UniProtKB-SubCell"/>
</dbReference>
<evidence type="ECO:0000259" key="7">
    <source>
        <dbReference type="Pfam" id="PF05699"/>
    </source>
</evidence>
<dbReference type="PANTHER" id="PTHR46481:SF10">
    <property type="entry name" value="ZINC FINGER BED DOMAIN-CONTAINING PROTEIN 39"/>
    <property type="match status" value="1"/>
</dbReference>
<evidence type="ECO:0000256" key="2">
    <source>
        <dbReference type="ARBA" id="ARBA00022723"/>
    </source>
</evidence>
<organism evidence="8 9">
    <name type="scientific">Frankliniella occidentalis</name>
    <name type="common">Western flower thrips</name>
    <name type="synonym">Euthrips occidentalis</name>
    <dbReference type="NCBI Taxonomy" id="133901"/>
    <lineage>
        <taxon>Eukaryota</taxon>
        <taxon>Metazoa</taxon>
        <taxon>Ecdysozoa</taxon>
        <taxon>Arthropoda</taxon>
        <taxon>Hexapoda</taxon>
        <taxon>Insecta</taxon>
        <taxon>Pterygota</taxon>
        <taxon>Neoptera</taxon>
        <taxon>Paraneoptera</taxon>
        <taxon>Thysanoptera</taxon>
        <taxon>Terebrantia</taxon>
        <taxon>Thripoidea</taxon>
        <taxon>Thripidae</taxon>
        <taxon>Frankliniella</taxon>
    </lineage>
</organism>
<dbReference type="InterPro" id="IPR008906">
    <property type="entry name" value="HATC_C_dom"/>
</dbReference>
<dbReference type="PANTHER" id="PTHR46481">
    <property type="entry name" value="ZINC FINGER BED DOMAIN-CONTAINING PROTEIN 4"/>
    <property type="match status" value="1"/>
</dbReference>
<dbReference type="GO" id="GO:0008270">
    <property type="term" value="F:zinc ion binding"/>
    <property type="evidence" value="ECO:0007669"/>
    <property type="project" value="UniProtKB-KW"/>
</dbReference>
<keyword evidence="4" id="KW-0862">Zinc</keyword>
<keyword evidence="2" id="KW-0479">Metal-binding</keyword>
<accession>A0A6J1TER8</accession>
<dbReference type="InterPro" id="IPR052035">
    <property type="entry name" value="ZnF_BED_domain_contain"/>
</dbReference>
<evidence type="ECO:0000256" key="4">
    <source>
        <dbReference type="ARBA" id="ARBA00022833"/>
    </source>
</evidence>
<dbReference type="RefSeq" id="XP_026291768.2">
    <property type="nucleotide sequence ID" value="XM_026435983.2"/>
</dbReference>
<gene>
    <name evidence="9" type="primary">LOC113216244</name>
</gene>
<proteinExistence type="predicted"/>
<dbReference type="SUPFAM" id="SSF53098">
    <property type="entry name" value="Ribonuclease H-like"/>
    <property type="match status" value="1"/>
</dbReference>
<dbReference type="OrthoDB" id="1607513at2759"/>
<evidence type="ECO:0000256" key="6">
    <source>
        <dbReference type="SAM" id="MobiDB-lite"/>
    </source>
</evidence>
<dbReference type="KEGG" id="foc:113216244"/>
<name>A0A6J1TER8_FRAOC</name>
<reference evidence="9" key="1">
    <citation type="submission" date="2025-08" db="UniProtKB">
        <authorList>
            <consortium name="RefSeq"/>
        </authorList>
    </citation>
    <scope>IDENTIFICATION</scope>
    <source>
        <tissue evidence="9">Whole organism</tissue>
    </source>
</reference>
<evidence type="ECO:0000256" key="3">
    <source>
        <dbReference type="ARBA" id="ARBA00022771"/>
    </source>
</evidence>
<evidence type="ECO:0000256" key="5">
    <source>
        <dbReference type="ARBA" id="ARBA00023242"/>
    </source>
</evidence>
<keyword evidence="5" id="KW-0539">Nucleus</keyword>
<sequence>MWTENYSKKFHYIGFTIQFANDDWEMEAYILGVKKFAFKCATAENIKFSIKNFFIEELKVLETEFRKIEFVTDKGQNMIKALSEFSRYDCMAHMLNTVLQTTFTLMFYELRSVVDDIEKSPHSRSVLNTVSTAVKAVKAMKLTANSTDVDLADLKKALDFAFPARHSYIKLLLSYLANKEEVHTVLRALEKGDVVDTLLAYADDIRSITIILKPIEENESVPLKKLQTLRTAYKIFKKDSPLVQHLKTLLLEKLQLMDNFVIVNECKELVHYVRSAGGAHFGELRYTLQQECDTRWNTMYNLLMSVHRVYDELLVMLQEKGQAKKMDNIGKEDLQTMLEFLEPFKEETKKIQGKKYPTLPLALLSITRLTDHCDSNFEDSHTLSMLRARCLRLLKEKIEVKMRYKVALFLWPPYKELAMLHPDEISEVHEMVRSMLRSYEVHRMDTVANEPAGEGEPDDPAPLPPPSLPKQRQLEKGYERYRMKSVQLPVHADEVDKYVEMAPLNVKLEDLLKWWQSMSGPDELPKLALLARRELPKNLTSAHSETVFSDCGWIKNERKSNMSPETLDAVVFLHDYNKQNEKKES</sequence>
<evidence type="ECO:0000256" key="1">
    <source>
        <dbReference type="ARBA" id="ARBA00004123"/>
    </source>
</evidence>
<dbReference type="GO" id="GO:0046983">
    <property type="term" value="F:protein dimerization activity"/>
    <property type="evidence" value="ECO:0007669"/>
    <property type="project" value="InterPro"/>
</dbReference>
<dbReference type="GeneID" id="113216244"/>
<feature type="domain" description="HAT C-terminal dimerisation" evidence="7">
    <location>
        <begin position="494"/>
        <end position="575"/>
    </location>
</feature>
<dbReference type="InterPro" id="IPR012337">
    <property type="entry name" value="RNaseH-like_sf"/>
</dbReference>
<keyword evidence="3" id="KW-0863">Zinc-finger</keyword>
<dbReference type="AlphaFoldDB" id="A0A6J1TER8"/>